<protein>
    <submittedName>
        <fullName evidence="3">Uncharacterized protein</fullName>
    </submittedName>
</protein>
<keyword evidence="2" id="KW-1133">Transmembrane helix</keyword>
<evidence type="ECO:0000256" key="2">
    <source>
        <dbReference type="SAM" id="Phobius"/>
    </source>
</evidence>
<dbReference type="RefSeq" id="XP_060363916.1">
    <property type="nucleotide sequence ID" value="XM_060505291.1"/>
</dbReference>
<dbReference type="PANTHER" id="PTHR35394:SF5">
    <property type="entry name" value="DUF3176 DOMAIN-CONTAINING PROTEIN"/>
    <property type="match status" value="1"/>
</dbReference>
<dbReference type="GeneID" id="85389190"/>
<evidence type="ECO:0000313" key="3">
    <source>
        <dbReference type="EMBL" id="KAK1723861.1"/>
    </source>
</evidence>
<feature type="compositionally biased region" description="Basic and acidic residues" evidence="1">
    <location>
        <begin position="653"/>
        <end position="663"/>
    </location>
</feature>
<dbReference type="Proteomes" id="UP001244207">
    <property type="component" value="Unassembled WGS sequence"/>
</dbReference>
<dbReference type="AlphaFoldDB" id="A0AAD8UH79"/>
<accession>A0AAD8UH79</accession>
<organism evidence="3 4">
    <name type="scientific">Glomerella acutata</name>
    <name type="common">Colletotrichum acutatum</name>
    <dbReference type="NCBI Taxonomy" id="27357"/>
    <lineage>
        <taxon>Eukaryota</taxon>
        <taxon>Fungi</taxon>
        <taxon>Dikarya</taxon>
        <taxon>Ascomycota</taxon>
        <taxon>Pezizomycotina</taxon>
        <taxon>Sordariomycetes</taxon>
        <taxon>Hypocreomycetidae</taxon>
        <taxon>Glomerellales</taxon>
        <taxon>Glomerellaceae</taxon>
        <taxon>Colletotrichum</taxon>
        <taxon>Colletotrichum acutatum species complex</taxon>
    </lineage>
</organism>
<gene>
    <name evidence="3" type="ORF">BDZ83DRAFT_579897</name>
</gene>
<name>A0AAD8UH79_GLOAC</name>
<feature type="transmembrane region" description="Helical" evidence="2">
    <location>
        <begin position="548"/>
        <end position="572"/>
    </location>
</feature>
<sequence length="663" mass="73915">MKPTWKIWALEISCIALSTVLLAVIIVVLLKYDSQKQPNWPLDATLNSFLALFTTLAKAAFMVPVCACISQSQWAWFNKNSVTRPLYDFEVIDQASRGAWGSLILLWRFRFRHFVVLGALLTAISGLTSPITQLSIKYSLKETPVAKEATESQATTRVVRDLMYPRDKLESAIRFGGYQTFVLDYENFQKPLPYADVDTNATFCSTGNCTFDQYRSLGICVKMANITSFLKVEKFEDGTMTETPVLADRILPNSSVWKLSLLGGFEFDHQSKAALFTDILDGNHTFAFQHSPALLRARLASFFLIYTTPILTEVDKTWWRSRDKSPNLTWKEAWTHVHSFEHEAVEVLFHLCVQSYTTTVQLGREQTLIQDTFTEPSGKGDQAFIDMECPSLVRNDSYACMTRPNRWNETLSLKSPTRSGTHSVKPLRTETEDFSASYHAMELISQLLRTYFAGLGFVTMSPAANGFLPLYTKGSQFLTTLHTSVLFSRSNIQNSESRKLCLENIYKNAATLLSASLRMKRPYDQWTKGVFSVPGRATTMATYVNIRWPWVILLAADIAAAAVFLVITIVYYTGGSDSDYKDLKSSSLVTLVALGPGCRTAVGGGLQAVDAMKKLAKGVQVQLIGSQIVVAEDTAEKTPSQETSCGVSGAEEGVPREMDRTQG</sequence>
<dbReference type="EMBL" id="JAHMHS010000059">
    <property type="protein sequence ID" value="KAK1723861.1"/>
    <property type="molecule type" value="Genomic_DNA"/>
</dbReference>
<dbReference type="Pfam" id="PF11374">
    <property type="entry name" value="DUF3176"/>
    <property type="match status" value="1"/>
</dbReference>
<feature type="transmembrane region" description="Helical" evidence="2">
    <location>
        <begin position="7"/>
        <end position="29"/>
    </location>
</feature>
<comment type="caution">
    <text evidence="3">The sequence shown here is derived from an EMBL/GenBank/DDBJ whole genome shotgun (WGS) entry which is preliminary data.</text>
</comment>
<keyword evidence="4" id="KW-1185">Reference proteome</keyword>
<keyword evidence="2" id="KW-0812">Transmembrane</keyword>
<proteinExistence type="predicted"/>
<dbReference type="PANTHER" id="PTHR35394">
    <property type="entry name" value="DUF3176 DOMAIN-CONTAINING PROTEIN"/>
    <property type="match status" value="1"/>
</dbReference>
<reference evidence="3" key="1">
    <citation type="submission" date="2021-12" db="EMBL/GenBank/DDBJ databases">
        <title>Comparative genomics, transcriptomics and evolutionary studies reveal genomic signatures of adaptation to plant cell wall in hemibiotrophic fungi.</title>
        <authorList>
            <consortium name="DOE Joint Genome Institute"/>
            <person name="Baroncelli R."/>
            <person name="Diaz J.F."/>
            <person name="Benocci T."/>
            <person name="Peng M."/>
            <person name="Battaglia E."/>
            <person name="Haridas S."/>
            <person name="Andreopoulos W."/>
            <person name="Labutti K."/>
            <person name="Pangilinan J."/>
            <person name="Floch G.L."/>
            <person name="Makela M.R."/>
            <person name="Henrissat B."/>
            <person name="Grigoriev I.V."/>
            <person name="Crouch J.A."/>
            <person name="De Vries R.P."/>
            <person name="Sukno S.A."/>
            <person name="Thon M.R."/>
        </authorList>
    </citation>
    <scope>NUCLEOTIDE SEQUENCE</scope>
    <source>
        <strain evidence="3">CBS 112980</strain>
    </source>
</reference>
<evidence type="ECO:0000313" key="4">
    <source>
        <dbReference type="Proteomes" id="UP001244207"/>
    </source>
</evidence>
<feature type="region of interest" description="Disordered" evidence="1">
    <location>
        <begin position="635"/>
        <end position="663"/>
    </location>
</feature>
<keyword evidence="2" id="KW-0472">Membrane</keyword>
<feature type="transmembrane region" description="Helical" evidence="2">
    <location>
        <begin position="114"/>
        <end position="132"/>
    </location>
</feature>
<feature type="compositionally biased region" description="Polar residues" evidence="1">
    <location>
        <begin position="637"/>
        <end position="646"/>
    </location>
</feature>
<dbReference type="InterPro" id="IPR021514">
    <property type="entry name" value="DUF3176"/>
</dbReference>
<evidence type="ECO:0000256" key="1">
    <source>
        <dbReference type="SAM" id="MobiDB-lite"/>
    </source>
</evidence>
<feature type="transmembrane region" description="Helical" evidence="2">
    <location>
        <begin position="49"/>
        <end position="69"/>
    </location>
</feature>